<dbReference type="Pfam" id="PF03358">
    <property type="entry name" value="FMN_red"/>
    <property type="match status" value="1"/>
</dbReference>
<evidence type="ECO:0000313" key="2">
    <source>
        <dbReference type="EMBL" id="MBC6490526.1"/>
    </source>
</evidence>
<dbReference type="InterPro" id="IPR005025">
    <property type="entry name" value="FMN_Rdtase-like_dom"/>
</dbReference>
<proteinExistence type="predicted"/>
<dbReference type="PANTHER" id="PTHR30543:SF21">
    <property type="entry name" value="NAD(P)H-DEPENDENT FMN REDUCTASE LOT6"/>
    <property type="match status" value="1"/>
</dbReference>
<sequence>MHSKKKILAIPGTVKENSTHKSFIRAMADLSKDSLDIELYDGLGGLPPFNPDIEDANASGSVAAFRNKLKAADGIIICTPEYAHGVPGVLKNAIDWTVGSGEFYQKPTLLVTASTDGRFGHQAMLEILRVIATKRIDELQLLVPFIKTKINSGGIITDETTLLALKEVLAKYLVVLNEVSLKS</sequence>
<dbReference type="PANTHER" id="PTHR30543">
    <property type="entry name" value="CHROMATE REDUCTASE"/>
    <property type="match status" value="1"/>
</dbReference>
<evidence type="ECO:0000259" key="1">
    <source>
        <dbReference type="Pfam" id="PF03358"/>
    </source>
</evidence>
<comment type="caution">
    <text evidence="2">The sequence shown here is derived from an EMBL/GenBank/DDBJ whole genome shotgun (WGS) entry which is preliminary data.</text>
</comment>
<dbReference type="Proteomes" id="UP000765802">
    <property type="component" value="Unassembled WGS sequence"/>
</dbReference>
<feature type="domain" description="NADPH-dependent FMN reductase-like" evidence="1">
    <location>
        <begin position="6"/>
        <end position="129"/>
    </location>
</feature>
<name>A0ABR7M6I4_9BACT</name>
<dbReference type="InterPro" id="IPR029039">
    <property type="entry name" value="Flavoprotein-like_sf"/>
</dbReference>
<reference evidence="2 3" key="1">
    <citation type="submission" date="2016-07" db="EMBL/GenBank/DDBJ databases">
        <title>Genome analysis of Flavihumibacter stibioxidans YS-17.</title>
        <authorList>
            <person name="Shi K."/>
            <person name="Han Y."/>
            <person name="Wang G."/>
        </authorList>
    </citation>
    <scope>NUCLEOTIDE SEQUENCE [LARGE SCALE GENOMIC DNA]</scope>
    <source>
        <strain evidence="2 3">YS-17</strain>
    </source>
</reference>
<protein>
    <submittedName>
        <fullName evidence="2">Flavoprotein</fullName>
    </submittedName>
</protein>
<accession>A0ABR7M6I4</accession>
<gene>
    <name evidence="2" type="ORF">BC349_06085</name>
</gene>
<organism evidence="2 3">
    <name type="scientific">Flavihumibacter stibioxidans</name>
    <dbReference type="NCBI Taxonomy" id="1834163"/>
    <lineage>
        <taxon>Bacteria</taxon>
        <taxon>Pseudomonadati</taxon>
        <taxon>Bacteroidota</taxon>
        <taxon>Chitinophagia</taxon>
        <taxon>Chitinophagales</taxon>
        <taxon>Chitinophagaceae</taxon>
        <taxon>Flavihumibacter</taxon>
    </lineage>
</organism>
<dbReference type="EMBL" id="MBUA01000001">
    <property type="protein sequence ID" value="MBC6490526.1"/>
    <property type="molecule type" value="Genomic_DNA"/>
</dbReference>
<dbReference type="RefSeq" id="WP_187255822.1">
    <property type="nucleotide sequence ID" value="NZ_JBHULF010000006.1"/>
</dbReference>
<keyword evidence="3" id="KW-1185">Reference proteome</keyword>
<evidence type="ECO:0000313" key="3">
    <source>
        <dbReference type="Proteomes" id="UP000765802"/>
    </source>
</evidence>
<dbReference type="InterPro" id="IPR050712">
    <property type="entry name" value="NAD(P)H-dep_reductase"/>
</dbReference>
<dbReference type="SUPFAM" id="SSF52218">
    <property type="entry name" value="Flavoproteins"/>
    <property type="match status" value="1"/>
</dbReference>
<dbReference type="Gene3D" id="3.40.50.360">
    <property type="match status" value="1"/>
</dbReference>